<comment type="caution">
    <text evidence="11">The sequence shown here is derived from an EMBL/GenBank/DDBJ whole genome shotgun (WGS) entry which is preliminary data.</text>
</comment>
<dbReference type="EC" id="1.17.7.4" evidence="10"/>
<evidence type="ECO:0000256" key="5">
    <source>
        <dbReference type="ARBA" id="ARBA00023004"/>
    </source>
</evidence>
<evidence type="ECO:0000256" key="6">
    <source>
        <dbReference type="ARBA" id="ARBA00023014"/>
    </source>
</evidence>
<keyword evidence="5" id="KW-0408">Iron</keyword>
<comment type="pathway">
    <text evidence="7">Isoprenoid biosynthesis; isopentenyl diphosphate biosynthesis via DXP pathway; isopentenyl diphosphate from 1-deoxy-D-xylulose 5-phosphate: step 6/6.</text>
</comment>
<dbReference type="PANTHER" id="PTHR31619:SF5">
    <property type="entry name" value="4-HYDROXY-3-METHYLBUT-2-ENYL DIPHOSPHATE REDUCTASE, CHLOROPLASTIC"/>
    <property type="match status" value="1"/>
</dbReference>
<protein>
    <recommendedName>
        <fullName evidence="10">4-hydroxy-3-methylbut-2-enyl diphosphate reductase</fullName>
        <ecNumber evidence="10">1.17.7.4</ecNumber>
    </recommendedName>
</protein>
<accession>A0AAE0A017</accession>
<keyword evidence="6" id="KW-0411">Iron-sulfur</keyword>
<evidence type="ECO:0000256" key="8">
    <source>
        <dbReference type="ARBA" id="ARBA00046314"/>
    </source>
</evidence>
<dbReference type="GO" id="GO:0051745">
    <property type="term" value="F:4-hydroxy-3-methylbut-2-enyl diphosphate reductase activity"/>
    <property type="evidence" value="ECO:0007669"/>
    <property type="project" value="UniProtKB-EC"/>
</dbReference>
<dbReference type="Pfam" id="PF02401">
    <property type="entry name" value="LYTB"/>
    <property type="match status" value="1"/>
</dbReference>
<proteinExistence type="inferred from homology"/>
<sequence length="202" mass="23480">MFDIVLRQFFYILDIVLKLFHNILYHLEEMEVQNLPIDKGKKQFDVVDKADVVILPAFGDAVEEMYVLTEKNKFKSAVSKGFDPYRDLVKCGIANQTTMLKGETEEIGKLVQMTMMRKYGVENVNEHFISFNTICDATQIKLKKDDYLLLTGFSGKGPKENFPNRDLSKKIHPDIPRDLRNRYLHLDGVDIRRGWNLDYPSI</sequence>
<keyword evidence="2" id="KW-0004">4Fe-4S</keyword>
<evidence type="ECO:0000256" key="7">
    <source>
        <dbReference type="ARBA" id="ARBA00046313"/>
    </source>
</evidence>
<dbReference type="GO" id="GO:0051539">
    <property type="term" value="F:4 iron, 4 sulfur cluster binding"/>
    <property type="evidence" value="ECO:0007669"/>
    <property type="project" value="UniProtKB-KW"/>
</dbReference>
<comment type="similarity">
    <text evidence="9">Belongs to the IspH family.</text>
</comment>
<dbReference type="GO" id="GO:0050992">
    <property type="term" value="P:dimethylallyl diphosphate biosynthetic process"/>
    <property type="evidence" value="ECO:0007669"/>
    <property type="project" value="InterPro"/>
</dbReference>
<evidence type="ECO:0000256" key="4">
    <source>
        <dbReference type="ARBA" id="ARBA00023002"/>
    </source>
</evidence>
<dbReference type="Proteomes" id="UP001281410">
    <property type="component" value="Unassembled WGS sequence"/>
</dbReference>
<keyword evidence="12" id="KW-1185">Reference proteome</keyword>
<gene>
    <name evidence="11" type="ORF">Dsin_026878</name>
</gene>
<evidence type="ECO:0000256" key="2">
    <source>
        <dbReference type="ARBA" id="ARBA00022485"/>
    </source>
</evidence>
<evidence type="ECO:0000313" key="12">
    <source>
        <dbReference type="Proteomes" id="UP001281410"/>
    </source>
</evidence>
<evidence type="ECO:0000256" key="9">
    <source>
        <dbReference type="ARBA" id="ARBA00046335"/>
    </source>
</evidence>
<dbReference type="InterPro" id="IPR003451">
    <property type="entry name" value="LytB/IspH"/>
</dbReference>
<evidence type="ECO:0000313" key="11">
    <source>
        <dbReference type="EMBL" id="KAK3195568.1"/>
    </source>
</evidence>
<keyword evidence="3" id="KW-0479">Metal-binding</keyword>
<comment type="cofactor">
    <cofactor evidence="1">
        <name>[4Fe-4S] cluster</name>
        <dbReference type="ChEBI" id="CHEBI:49883"/>
    </cofactor>
</comment>
<keyword evidence="4" id="KW-0560">Oxidoreductase</keyword>
<comment type="pathway">
    <text evidence="8">Isoprenoid biosynthesis; dimethylallyl diphosphate biosynthesis; dimethylallyl diphosphate from (2E)-4-hydroxy-3-methylbutenyl diphosphate: step 1/1.</text>
</comment>
<dbReference type="GO" id="GO:0019288">
    <property type="term" value="P:isopentenyl diphosphate biosynthetic process, methylerythritol 4-phosphate pathway"/>
    <property type="evidence" value="ECO:0007669"/>
    <property type="project" value="InterPro"/>
</dbReference>
<dbReference type="PANTHER" id="PTHR31619">
    <property type="entry name" value="4-HYDROXY-3-METHYLBUT-2-ENYL DIPHOSPHATE REDUCTASE, CHLOROPLASTIC"/>
    <property type="match status" value="1"/>
</dbReference>
<reference evidence="11" key="1">
    <citation type="journal article" date="2023" name="Plant J.">
        <title>Genome sequences and population genomics provide insights into the demographic history, inbreeding, and mutation load of two 'living fossil' tree species of Dipteronia.</title>
        <authorList>
            <person name="Feng Y."/>
            <person name="Comes H.P."/>
            <person name="Chen J."/>
            <person name="Zhu S."/>
            <person name="Lu R."/>
            <person name="Zhang X."/>
            <person name="Li P."/>
            <person name="Qiu J."/>
            <person name="Olsen K.M."/>
            <person name="Qiu Y."/>
        </authorList>
    </citation>
    <scope>NUCLEOTIDE SEQUENCE</scope>
    <source>
        <strain evidence="11">NBL</strain>
    </source>
</reference>
<dbReference type="AlphaFoldDB" id="A0AAE0A017"/>
<dbReference type="EMBL" id="JANJYJ010000008">
    <property type="protein sequence ID" value="KAK3195568.1"/>
    <property type="molecule type" value="Genomic_DNA"/>
</dbReference>
<evidence type="ECO:0000256" key="3">
    <source>
        <dbReference type="ARBA" id="ARBA00022723"/>
    </source>
</evidence>
<organism evidence="11 12">
    <name type="scientific">Dipteronia sinensis</name>
    <dbReference type="NCBI Taxonomy" id="43782"/>
    <lineage>
        <taxon>Eukaryota</taxon>
        <taxon>Viridiplantae</taxon>
        <taxon>Streptophyta</taxon>
        <taxon>Embryophyta</taxon>
        <taxon>Tracheophyta</taxon>
        <taxon>Spermatophyta</taxon>
        <taxon>Magnoliopsida</taxon>
        <taxon>eudicotyledons</taxon>
        <taxon>Gunneridae</taxon>
        <taxon>Pentapetalae</taxon>
        <taxon>rosids</taxon>
        <taxon>malvids</taxon>
        <taxon>Sapindales</taxon>
        <taxon>Sapindaceae</taxon>
        <taxon>Hippocastanoideae</taxon>
        <taxon>Acereae</taxon>
        <taxon>Dipteronia</taxon>
    </lineage>
</organism>
<evidence type="ECO:0000256" key="1">
    <source>
        <dbReference type="ARBA" id="ARBA00001966"/>
    </source>
</evidence>
<name>A0AAE0A017_9ROSI</name>
<evidence type="ECO:0000256" key="10">
    <source>
        <dbReference type="ARBA" id="ARBA00047177"/>
    </source>
</evidence>
<dbReference type="GO" id="GO:0046872">
    <property type="term" value="F:metal ion binding"/>
    <property type="evidence" value="ECO:0007669"/>
    <property type="project" value="UniProtKB-KW"/>
</dbReference>